<evidence type="ECO:0000256" key="1">
    <source>
        <dbReference type="SAM" id="SignalP"/>
    </source>
</evidence>
<dbReference type="EMBL" id="MU004333">
    <property type="protein sequence ID" value="KAF2656745.1"/>
    <property type="molecule type" value="Genomic_DNA"/>
</dbReference>
<gene>
    <name evidence="2" type="ORF">K491DRAFT_596394</name>
</gene>
<reference evidence="2" key="1">
    <citation type="journal article" date="2020" name="Stud. Mycol.">
        <title>101 Dothideomycetes genomes: a test case for predicting lifestyles and emergence of pathogens.</title>
        <authorList>
            <person name="Haridas S."/>
            <person name="Albert R."/>
            <person name="Binder M."/>
            <person name="Bloem J."/>
            <person name="Labutti K."/>
            <person name="Salamov A."/>
            <person name="Andreopoulos B."/>
            <person name="Baker S."/>
            <person name="Barry K."/>
            <person name="Bills G."/>
            <person name="Bluhm B."/>
            <person name="Cannon C."/>
            <person name="Castanera R."/>
            <person name="Culley D."/>
            <person name="Daum C."/>
            <person name="Ezra D."/>
            <person name="Gonzalez J."/>
            <person name="Henrissat B."/>
            <person name="Kuo A."/>
            <person name="Liang C."/>
            <person name="Lipzen A."/>
            <person name="Lutzoni F."/>
            <person name="Magnuson J."/>
            <person name="Mondo S."/>
            <person name="Nolan M."/>
            <person name="Ohm R."/>
            <person name="Pangilinan J."/>
            <person name="Park H.-J."/>
            <person name="Ramirez L."/>
            <person name="Alfaro M."/>
            <person name="Sun H."/>
            <person name="Tritt A."/>
            <person name="Yoshinaga Y."/>
            <person name="Zwiers L.-H."/>
            <person name="Turgeon B."/>
            <person name="Goodwin S."/>
            <person name="Spatafora J."/>
            <person name="Crous P."/>
            <person name="Grigoriev I."/>
        </authorList>
    </citation>
    <scope>NUCLEOTIDE SEQUENCE</scope>
    <source>
        <strain evidence="2">CBS 122681</strain>
    </source>
</reference>
<feature type="chain" id="PRO_5025573010" evidence="1">
    <location>
        <begin position="26"/>
        <end position="186"/>
    </location>
</feature>
<organism evidence="2 3">
    <name type="scientific">Lophiostoma macrostomum CBS 122681</name>
    <dbReference type="NCBI Taxonomy" id="1314788"/>
    <lineage>
        <taxon>Eukaryota</taxon>
        <taxon>Fungi</taxon>
        <taxon>Dikarya</taxon>
        <taxon>Ascomycota</taxon>
        <taxon>Pezizomycotina</taxon>
        <taxon>Dothideomycetes</taxon>
        <taxon>Pleosporomycetidae</taxon>
        <taxon>Pleosporales</taxon>
        <taxon>Lophiostomataceae</taxon>
        <taxon>Lophiostoma</taxon>
    </lineage>
</organism>
<evidence type="ECO:0000313" key="2">
    <source>
        <dbReference type="EMBL" id="KAF2656745.1"/>
    </source>
</evidence>
<dbReference type="Proteomes" id="UP000799324">
    <property type="component" value="Unassembled WGS sequence"/>
</dbReference>
<protein>
    <submittedName>
        <fullName evidence="2">Uncharacterized protein</fullName>
    </submittedName>
</protein>
<keyword evidence="3" id="KW-1185">Reference proteome</keyword>
<dbReference type="AlphaFoldDB" id="A0A6A6T9T8"/>
<feature type="signal peptide" evidence="1">
    <location>
        <begin position="1"/>
        <end position="25"/>
    </location>
</feature>
<proteinExistence type="predicted"/>
<name>A0A6A6T9T8_9PLEO</name>
<sequence length="186" mass="20432">MLFTIRFSFCAFLITLFLCVLQTTALPSFWPRRSFPQLKLRKRTLAGAVYICTDFNFRGDCAWQAPSSDCRIPGTGDEAPLSIGPDPGGFCVLYEKSTCEGREIITLKFPGMDWAIPSFGGMKCFVGDGAGQNFTAEAPIELVNGDPRLDGGAGSIKNRQLKDVLEAMEKDGFSEGLIGLEKKTYY</sequence>
<accession>A0A6A6T9T8</accession>
<dbReference type="OrthoDB" id="2910287at2759"/>
<keyword evidence="1" id="KW-0732">Signal</keyword>
<evidence type="ECO:0000313" key="3">
    <source>
        <dbReference type="Proteomes" id="UP000799324"/>
    </source>
</evidence>